<evidence type="ECO:0000313" key="1">
    <source>
        <dbReference type="EMBL" id="MFC5637389.1"/>
    </source>
</evidence>
<evidence type="ECO:0000313" key="2">
    <source>
        <dbReference type="Proteomes" id="UP001596154"/>
    </source>
</evidence>
<dbReference type="EMBL" id="JBHSNY010000009">
    <property type="protein sequence ID" value="MFC5637389.1"/>
    <property type="molecule type" value="Genomic_DNA"/>
</dbReference>
<dbReference type="Proteomes" id="UP001596154">
    <property type="component" value="Unassembled WGS sequence"/>
</dbReference>
<accession>A0ABW0UY75</accession>
<gene>
    <name evidence="1" type="ORF">ACFPZJ_27155</name>
</gene>
<proteinExistence type="predicted"/>
<keyword evidence="2" id="KW-1185">Reference proteome</keyword>
<protein>
    <submittedName>
        <fullName evidence="1">Uncharacterized protein</fullName>
    </submittedName>
</protein>
<reference evidence="2" key="1">
    <citation type="journal article" date="2019" name="Int. J. Syst. Evol. Microbiol.">
        <title>The Global Catalogue of Microorganisms (GCM) 10K type strain sequencing project: providing services to taxonomists for standard genome sequencing and annotation.</title>
        <authorList>
            <consortium name="The Broad Institute Genomics Platform"/>
            <consortium name="The Broad Institute Genome Sequencing Center for Infectious Disease"/>
            <person name="Wu L."/>
            <person name="Ma J."/>
        </authorList>
    </citation>
    <scope>NUCLEOTIDE SEQUENCE [LARGE SCALE GENOMIC DNA]</scope>
    <source>
        <strain evidence="2">CGMCC 4.7248</strain>
    </source>
</reference>
<organism evidence="1 2">
    <name type="scientific">Streptomyces bullii</name>
    <dbReference type="NCBI Taxonomy" id="349910"/>
    <lineage>
        <taxon>Bacteria</taxon>
        <taxon>Bacillati</taxon>
        <taxon>Actinomycetota</taxon>
        <taxon>Actinomycetes</taxon>
        <taxon>Kitasatosporales</taxon>
        <taxon>Streptomycetaceae</taxon>
        <taxon>Streptomyces</taxon>
    </lineage>
</organism>
<name>A0ABW0UY75_9ACTN</name>
<comment type="caution">
    <text evidence="1">The sequence shown here is derived from an EMBL/GenBank/DDBJ whole genome shotgun (WGS) entry which is preliminary data.</text>
</comment>
<dbReference type="RefSeq" id="WP_381026645.1">
    <property type="nucleotide sequence ID" value="NZ_JBHSNY010000009.1"/>
</dbReference>
<sequence length="70" mass="7484">MRVELIRQAADVLMDVPGDAQREIVVLLDAVASAPFPKPGALAAAFGPSCWVEYIVRGDVIEVRDVGCLC</sequence>